<dbReference type="GO" id="GO:0005634">
    <property type="term" value="C:nucleus"/>
    <property type="evidence" value="ECO:0007669"/>
    <property type="project" value="TreeGrafter"/>
</dbReference>
<feature type="compositionally biased region" description="Basic and acidic residues" evidence="4">
    <location>
        <begin position="835"/>
        <end position="847"/>
    </location>
</feature>
<dbReference type="EMBL" id="MU004186">
    <property type="protein sequence ID" value="KAF2497872.1"/>
    <property type="molecule type" value="Genomic_DNA"/>
</dbReference>
<dbReference type="Pfam" id="PF00271">
    <property type="entry name" value="Helicase_C"/>
    <property type="match status" value="1"/>
</dbReference>
<gene>
    <name evidence="6" type="ORF">BU16DRAFT_571526</name>
</gene>
<dbReference type="CDD" id="cd18793">
    <property type="entry name" value="SF2_C_SNF"/>
    <property type="match status" value="1"/>
</dbReference>
<keyword evidence="7" id="KW-1185">Reference proteome</keyword>
<dbReference type="CDD" id="cd18008">
    <property type="entry name" value="DEXDc_SHPRH-like"/>
    <property type="match status" value="1"/>
</dbReference>
<feature type="region of interest" description="Disordered" evidence="4">
    <location>
        <begin position="1"/>
        <end position="41"/>
    </location>
</feature>
<feature type="domain" description="Helicase C-terminal" evidence="5">
    <location>
        <begin position="945"/>
        <end position="1100"/>
    </location>
</feature>
<feature type="region of interest" description="Disordered" evidence="4">
    <location>
        <begin position="1167"/>
        <end position="1189"/>
    </location>
</feature>
<evidence type="ECO:0000256" key="3">
    <source>
        <dbReference type="ARBA" id="ARBA00022840"/>
    </source>
</evidence>
<dbReference type="InterPro" id="IPR027417">
    <property type="entry name" value="P-loop_NTPase"/>
</dbReference>
<evidence type="ECO:0000256" key="4">
    <source>
        <dbReference type="SAM" id="MobiDB-lite"/>
    </source>
</evidence>
<dbReference type="GO" id="GO:0005524">
    <property type="term" value="F:ATP binding"/>
    <property type="evidence" value="ECO:0007669"/>
    <property type="project" value="UniProtKB-KW"/>
</dbReference>
<evidence type="ECO:0000313" key="6">
    <source>
        <dbReference type="EMBL" id="KAF2497872.1"/>
    </source>
</evidence>
<sequence>MDSPTFSPEESSSSTSGQTPSSTVSYAIKTTPSTPLSSSASLGVISKNEDDSQHLELANYIALGCLQHECFDVSSPLRTDSWSEIHPALAQQRKSELGEAACALLTAKWIRIFACASEKPASCTIFRIFLRPLESYEDRENKHLKTRLRSLVQRINISQEAWSGRHDMAQEMFDPWATGEDESLFYLFNTIPSPHPEPGIISCPYSRHAAEDLLNPGALQGLKTKLYKFQTRSAALMVQKESPPQKILDPRFEPRYSLENCLYYYNPNDMEFVLKPQYYDSNRGGILAETMGIGKTLICLAVILSTKDHMPSIPPRYQGGERMAAATATRNSIPWKRCIAEDNECSKILDAAARKSRSSSTNITQKVTLCSGSLIVVPPNLLTQWQSEIKKHVADGYLKVLVLDNKFAARLPGSGEHAEQDDIFCTKLLPSSAVLRTYDIVLFSRARFEQEIKDGADSYGRRLFTGAPTICQCPYIGATRIPDCRCFKMDETYRSPLKELHWLRMIIDEGHNFSSAKSNAVLIAGQIQAERRWVVSGTPAKDLVGVDVELPITNELESRDAVMEKRRQFSESDDTKSAVKSLRDLAKHFLKVQPWTDCDWNDYIYRHEKTGLKKTYTRFSACMKQTIGELVIKTAPEIYEKEVKIPEMTHSIVRLKPSWFDKSSANLFIQVMRANAITSERTGVDYLFDTHKNSVKARHSLLNNLRQSNFTWTGFTKDYVRETLETSHKYLNKEDRNCSQQDVANLTESMQMIEQVLGSPRWLSLSKTHEMGLFVDDWPQESIEYFALGGLESPQMIGVSQLLEGQFHVNSQVSSDDPASGLVAVGEHAKIRMEQVAKTEEINEAKRKTSKSSKAAPKGVPLSCVDGDPAPAKRLMPTRTNPSPKKGSQSTQNENVSTTSNGTRQPKMPERKRKLTLDKTAELPAGSPLLKTHVVGTTSSKLSYLLDRVMLFQADHKIIIFYDGDNTAFYLSQCLDYLHIGHRIYARTLDSHKRDNYIQLFKEDSNLRVFLMDVACGSHGLDLHVASIVLIINPINRKDVEAQAIKRAHRIGQTQKVLVETLILEGTIEEAIFDAVAERTQGMRVDDELQKAKTIEDDRQIQEIIQNAKIVPLEPHEAKGENQMARLRERQRVFARPNRAEYDGAWESIGFAGDKAGKGAKKMKWPKKKNQAEAAPVAPATATPTTSNRDSLVPAFTFYGQTSERTPNLSTRYTEDLFTLNGYELSPISLTYRHLHKNPLFYSTSLSSSQTPD</sequence>
<dbReference type="PROSITE" id="PS51194">
    <property type="entry name" value="HELICASE_CTER"/>
    <property type="match status" value="1"/>
</dbReference>
<dbReference type="Proteomes" id="UP000799750">
    <property type="component" value="Unassembled WGS sequence"/>
</dbReference>
<evidence type="ECO:0000256" key="1">
    <source>
        <dbReference type="ARBA" id="ARBA00022741"/>
    </source>
</evidence>
<feature type="compositionally biased region" description="Low complexity" evidence="4">
    <location>
        <begin position="1172"/>
        <end position="1186"/>
    </location>
</feature>
<evidence type="ECO:0000256" key="2">
    <source>
        <dbReference type="ARBA" id="ARBA00022801"/>
    </source>
</evidence>
<keyword evidence="1" id="KW-0547">Nucleotide-binding</keyword>
<evidence type="ECO:0000313" key="7">
    <source>
        <dbReference type="Proteomes" id="UP000799750"/>
    </source>
</evidence>
<dbReference type="PANTHER" id="PTHR45626:SF51">
    <property type="entry name" value="SNF2-RELATED DOMAIN-CONTAINING PROTEIN"/>
    <property type="match status" value="1"/>
</dbReference>
<dbReference type="InterPro" id="IPR000330">
    <property type="entry name" value="SNF2_N"/>
</dbReference>
<dbReference type="InterPro" id="IPR050628">
    <property type="entry name" value="SNF2_RAD54_helicase_TF"/>
</dbReference>
<dbReference type="InterPro" id="IPR049730">
    <property type="entry name" value="SNF2/RAD54-like_C"/>
</dbReference>
<dbReference type="GO" id="GO:0006281">
    <property type="term" value="P:DNA repair"/>
    <property type="evidence" value="ECO:0007669"/>
    <property type="project" value="TreeGrafter"/>
</dbReference>
<keyword evidence="3" id="KW-0067">ATP-binding</keyword>
<dbReference type="OrthoDB" id="2801544at2759"/>
<dbReference type="InterPro" id="IPR014001">
    <property type="entry name" value="Helicase_ATP-bd"/>
</dbReference>
<dbReference type="InterPro" id="IPR001650">
    <property type="entry name" value="Helicase_C-like"/>
</dbReference>
<dbReference type="PANTHER" id="PTHR45626">
    <property type="entry name" value="TRANSCRIPTION TERMINATION FACTOR 2-RELATED"/>
    <property type="match status" value="1"/>
</dbReference>
<keyword evidence="2" id="KW-0378">Hydrolase</keyword>
<evidence type="ECO:0000259" key="5">
    <source>
        <dbReference type="PROSITE" id="PS51194"/>
    </source>
</evidence>
<dbReference type="Gene3D" id="3.40.50.300">
    <property type="entry name" value="P-loop containing nucleotide triphosphate hydrolases"/>
    <property type="match status" value="2"/>
</dbReference>
<dbReference type="GO" id="GO:0016787">
    <property type="term" value="F:hydrolase activity"/>
    <property type="evidence" value="ECO:0007669"/>
    <property type="project" value="UniProtKB-KW"/>
</dbReference>
<protein>
    <recommendedName>
        <fullName evidence="5">Helicase C-terminal domain-containing protein</fullName>
    </recommendedName>
</protein>
<organism evidence="6 7">
    <name type="scientific">Lophium mytilinum</name>
    <dbReference type="NCBI Taxonomy" id="390894"/>
    <lineage>
        <taxon>Eukaryota</taxon>
        <taxon>Fungi</taxon>
        <taxon>Dikarya</taxon>
        <taxon>Ascomycota</taxon>
        <taxon>Pezizomycotina</taxon>
        <taxon>Dothideomycetes</taxon>
        <taxon>Pleosporomycetidae</taxon>
        <taxon>Mytilinidiales</taxon>
        <taxon>Mytilinidiaceae</taxon>
        <taxon>Lophium</taxon>
    </lineage>
</organism>
<dbReference type="Pfam" id="PF00176">
    <property type="entry name" value="SNF2-rel_dom"/>
    <property type="match status" value="1"/>
</dbReference>
<dbReference type="GO" id="GO:0008094">
    <property type="term" value="F:ATP-dependent activity, acting on DNA"/>
    <property type="evidence" value="ECO:0007669"/>
    <property type="project" value="TreeGrafter"/>
</dbReference>
<reference evidence="6" key="1">
    <citation type="journal article" date="2020" name="Stud. Mycol.">
        <title>101 Dothideomycetes genomes: a test case for predicting lifestyles and emergence of pathogens.</title>
        <authorList>
            <person name="Haridas S."/>
            <person name="Albert R."/>
            <person name="Binder M."/>
            <person name="Bloem J."/>
            <person name="Labutti K."/>
            <person name="Salamov A."/>
            <person name="Andreopoulos B."/>
            <person name="Baker S."/>
            <person name="Barry K."/>
            <person name="Bills G."/>
            <person name="Bluhm B."/>
            <person name="Cannon C."/>
            <person name="Castanera R."/>
            <person name="Culley D."/>
            <person name="Daum C."/>
            <person name="Ezra D."/>
            <person name="Gonzalez J."/>
            <person name="Henrissat B."/>
            <person name="Kuo A."/>
            <person name="Liang C."/>
            <person name="Lipzen A."/>
            <person name="Lutzoni F."/>
            <person name="Magnuson J."/>
            <person name="Mondo S."/>
            <person name="Nolan M."/>
            <person name="Ohm R."/>
            <person name="Pangilinan J."/>
            <person name="Park H.-J."/>
            <person name="Ramirez L."/>
            <person name="Alfaro M."/>
            <person name="Sun H."/>
            <person name="Tritt A."/>
            <person name="Yoshinaga Y."/>
            <person name="Zwiers L.-H."/>
            <person name="Turgeon B."/>
            <person name="Goodwin S."/>
            <person name="Spatafora J."/>
            <person name="Crous P."/>
            <person name="Grigoriev I."/>
        </authorList>
    </citation>
    <scope>NUCLEOTIDE SEQUENCE</scope>
    <source>
        <strain evidence="6">CBS 269.34</strain>
    </source>
</reference>
<feature type="compositionally biased region" description="Polar residues" evidence="4">
    <location>
        <begin position="878"/>
        <end position="904"/>
    </location>
</feature>
<proteinExistence type="predicted"/>
<name>A0A6A6R0I9_9PEZI</name>
<dbReference type="AlphaFoldDB" id="A0A6A6R0I9"/>
<accession>A0A6A6R0I9</accession>
<dbReference type="SUPFAM" id="SSF52540">
    <property type="entry name" value="P-loop containing nucleoside triphosphate hydrolases"/>
    <property type="match status" value="2"/>
</dbReference>
<feature type="region of interest" description="Disordered" evidence="4">
    <location>
        <begin position="835"/>
        <end position="921"/>
    </location>
</feature>
<dbReference type="SMART" id="SM00487">
    <property type="entry name" value="DEXDc"/>
    <property type="match status" value="1"/>
</dbReference>